<evidence type="ECO:0000313" key="1">
    <source>
        <dbReference type="EMBL" id="MBF9071773.1"/>
    </source>
</evidence>
<proteinExistence type="predicted"/>
<reference evidence="1" key="1">
    <citation type="submission" date="2020-11" db="EMBL/GenBank/DDBJ databases">
        <title>Isolation and identification of active actinomycetes.</title>
        <authorList>
            <person name="Yu B."/>
        </authorList>
    </citation>
    <scope>NUCLEOTIDE SEQUENCE</scope>
    <source>
        <strain evidence="1">NEAU-YB345</strain>
    </source>
</reference>
<protein>
    <submittedName>
        <fullName evidence="1">Uncharacterized protein</fullName>
    </submittedName>
</protein>
<sequence length="167" mass="18739">MAVRINDPYLQQLIEDCCAAVTAPDGRFAQGDAIEELSRRLHSTDLTPGQRALLEQHQSHALVSSFADQRNPRRLASGSWYHPQFMLKLGQGERIWMALALRNDVSDWLNLSAKNAAGVLASEGLKQAWGNKRIAAYDSLPGIRYLDELERVHFGYVDTDEDPTTLF</sequence>
<dbReference type="RefSeq" id="WP_196196943.1">
    <property type="nucleotide sequence ID" value="NZ_JADPRT010000013.1"/>
</dbReference>
<name>A0A931B7S1_9ACTN</name>
<dbReference type="EMBL" id="JADPRT010000013">
    <property type="protein sequence ID" value="MBF9071773.1"/>
    <property type="molecule type" value="Genomic_DNA"/>
</dbReference>
<keyword evidence="2" id="KW-1185">Reference proteome</keyword>
<comment type="caution">
    <text evidence="1">The sequence shown here is derived from an EMBL/GenBank/DDBJ whole genome shotgun (WGS) entry which is preliminary data.</text>
</comment>
<accession>A0A931B7S1</accession>
<gene>
    <name evidence="1" type="ORF">I2501_27490</name>
</gene>
<evidence type="ECO:0000313" key="2">
    <source>
        <dbReference type="Proteomes" id="UP000657385"/>
    </source>
</evidence>
<organism evidence="1 2">
    <name type="scientific">Streptacidiphilus fuscans</name>
    <dbReference type="NCBI Taxonomy" id="2789292"/>
    <lineage>
        <taxon>Bacteria</taxon>
        <taxon>Bacillati</taxon>
        <taxon>Actinomycetota</taxon>
        <taxon>Actinomycetes</taxon>
        <taxon>Kitasatosporales</taxon>
        <taxon>Streptomycetaceae</taxon>
        <taxon>Streptacidiphilus</taxon>
    </lineage>
</organism>
<dbReference type="AlphaFoldDB" id="A0A931B7S1"/>
<dbReference type="Proteomes" id="UP000657385">
    <property type="component" value="Unassembled WGS sequence"/>
</dbReference>